<dbReference type="PROSITE" id="PS00527">
    <property type="entry name" value="RIBOSOMAL_S14"/>
    <property type="match status" value="1"/>
</dbReference>
<dbReference type="InterPro" id="IPR018271">
    <property type="entry name" value="Ribosomal_uS14_CS"/>
</dbReference>
<dbReference type="GO" id="GO:0003735">
    <property type="term" value="F:structural constituent of ribosome"/>
    <property type="evidence" value="ECO:0007669"/>
    <property type="project" value="InterPro"/>
</dbReference>
<protein>
    <submittedName>
        <fullName evidence="5">Ribosomal protein S14</fullName>
    </submittedName>
</protein>
<gene>
    <name evidence="5" type="ORF">AMET1_0483</name>
</gene>
<comment type="caution">
    <text evidence="5">The sequence shown here is derived from an EMBL/GenBank/DDBJ whole genome shotgun (WGS) entry which is preliminary data.</text>
</comment>
<name>A0A1Y3GBK2_9EURY</name>
<organism evidence="5 6">
    <name type="scientific">Methanonatronarchaeum thermophilum</name>
    <dbReference type="NCBI Taxonomy" id="1927129"/>
    <lineage>
        <taxon>Archaea</taxon>
        <taxon>Methanobacteriati</taxon>
        <taxon>Methanobacteriota</taxon>
        <taxon>Methanonatronarchaeia</taxon>
        <taxon>Methanonatronarchaeales</taxon>
        <taxon>Methanonatronarchaeaceae</taxon>
        <taxon>Methanonatronarchaeum</taxon>
    </lineage>
</organism>
<dbReference type="OrthoDB" id="5615at2157"/>
<dbReference type="InterPro" id="IPR001209">
    <property type="entry name" value="Ribosomal_uS14"/>
</dbReference>
<sequence length="44" mass="5320">MSSKEIIECRRCGRKQGIISRYDINLCRQCFREVAEKMDFKKYS</sequence>
<evidence type="ECO:0000256" key="1">
    <source>
        <dbReference type="ARBA" id="ARBA00001947"/>
    </source>
</evidence>
<dbReference type="PANTHER" id="PTHR12010">
    <property type="entry name" value="40S RIBOSOMAL PROTEIN S29"/>
    <property type="match status" value="1"/>
</dbReference>
<dbReference type="Gene3D" id="4.10.830.10">
    <property type="entry name" value="30s Ribosomal Protein S14, Chain N"/>
    <property type="match status" value="1"/>
</dbReference>
<dbReference type="GO" id="GO:0022627">
    <property type="term" value="C:cytosolic small ribosomal subunit"/>
    <property type="evidence" value="ECO:0007669"/>
    <property type="project" value="TreeGrafter"/>
</dbReference>
<evidence type="ECO:0000313" key="5">
    <source>
        <dbReference type="EMBL" id="OUJ18832.1"/>
    </source>
</evidence>
<dbReference type="GO" id="GO:0002181">
    <property type="term" value="P:cytoplasmic translation"/>
    <property type="evidence" value="ECO:0007669"/>
    <property type="project" value="TreeGrafter"/>
</dbReference>
<evidence type="ECO:0000313" key="6">
    <source>
        <dbReference type="Proteomes" id="UP000195137"/>
    </source>
</evidence>
<dbReference type="GO" id="GO:0008270">
    <property type="term" value="F:zinc ion binding"/>
    <property type="evidence" value="ECO:0007669"/>
    <property type="project" value="InterPro"/>
</dbReference>
<comment type="cofactor">
    <cofactor evidence="1">
        <name>Zn(2+)</name>
        <dbReference type="ChEBI" id="CHEBI:29105"/>
    </cofactor>
</comment>
<dbReference type="Pfam" id="PF00253">
    <property type="entry name" value="Ribosomal_S14"/>
    <property type="match status" value="1"/>
</dbReference>
<evidence type="ECO:0000256" key="3">
    <source>
        <dbReference type="ARBA" id="ARBA00022980"/>
    </source>
</evidence>
<evidence type="ECO:0000256" key="4">
    <source>
        <dbReference type="ARBA" id="ARBA00023274"/>
    </source>
</evidence>
<dbReference type="NCBIfam" id="NF004424">
    <property type="entry name" value="PRK05766.1"/>
    <property type="match status" value="1"/>
</dbReference>
<dbReference type="EMBL" id="MRZU01000003">
    <property type="protein sequence ID" value="OUJ18832.1"/>
    <property type="molecule type" value="Genomic_DNA"/>
</dbReference>
<dbReference type="AlphaFoldDB" id="A0A1Y3GBK2"/>
<dbReference type="PANTHER" id="PTHR12010:SF2">
    <property type="entry name" value="40S RIBOSOMAL PROTEIN S29"/>
    <property type="match status" value="1"/>
</dbReference>
<accession>A0A1Y3GBK2</accession>
<keyword evidence="3 5" id="KW-0689">Ribosomal protein</keyword>
<evidence type="ECO:0000256" key="2">
    <source>
        <dbReference type="ARBA" id="ARBA00022833"/>
    </source>
</evidence>
<keyword evidence="2" id="KW-0862">Zinc</keyword>
<keyword evidence="4" id="KW-0687">Ribonucleoprotein</keyword>
<dbReference type="InterPro" id="IPR043140">
    <property type="entry name" value="Ribosomal_uS14_sf"/>
</dbReference>
<proteinExistence type="predicted"/>
<keyword evidence="6" id="KW-1185">Reference proteome</keyword>
<dbReference type="Proteomes" id="UP000195137">
    <property type="component" value="Unassembled WGS sequence"/>
</dbReference>
<dbReference type="InterPro" id="IPR039744">
    <property type="entry name" value="RIbosomal_uS14_euk_arc"/>
</dbReference>
<dbReference type="RefSeq" id="WP_086636888.1">
    <property type="nucleotide sequence ID" value="NZ_MRZU01000003.1"/>
</dbReference>
<reference evidence="5 6" key="1">
    <citation type="submission" date="2016-12" db="EMBL/GenBank/DDBJ databases">
        <title>Discovery of methanogenic haloarchaea.</title>
        <authorList>
            <person name="Sorokin D.Y."/>
            <person name="Makarova K.S."/>
            <person name="Abbas B."/>
            <person name="Ferrer M."/>
            <person name="Golyshin P.N."/>
        </authorList>
    </citation>
    <scope>NUCLEOTIDE SEQUENCE [LARGE SCALE GENOMIC DNA]</scope>
    <source>
        <strain evidence="5">AMET1</strain>
    </source>
</reference>